<name>A0A3P4B339_9BURK</name>
<feature type="transmembrane region" description="Helical" evidence="8">
    <location>
        <begin position="101"/>
        <end position="126"/>
    </location>
</feature>
<feature type="transmembrane region" description="Helical" evidence="8">
    <location>
        <begin position="216"/>
        <end position="235"/>
    </location>
</feature>
<feature type="transmembrane region" description="Helical" evidence="8">
    <location>
        <begin position="333"/>
        <end position="352"/>
    </location>
</feature>
<evidence type="ECO:0000256" key="5">
    <source>
        <dbReference type="ARBA" id="ARBA00022989"/>
    </source>
</evidence>
<dbReference type="Proteomes" id="UP000277294">
    <property type="component" value="Unassembled WGS sequence"/>
</dbReference>
<evidence type="ECO:0000313" key="11">
    <source>
        <dbReference type="Proteomes" id="UP000277294"/>
    </source>
</evidence>
<keyword evidence="5 8" id="KW-1133">Transmembrane helix</keyword>
<dbReference type="GO" id="GO:0009103">
    <property type="term" value="P:lipopolysaccharide biosynthetic process"/>
    <property type="evidence" value="ECO:0007669"/>
    <property type="project" value="TreeGrafter"/>
</dbReference>
<keyword evidence="3 10" id="KW-0808">Transferase</keyword>
<comment type="subcellular location">
    <subcellularLocation>
        <location evidence="1">Cell membrane</location>
        <topology evidence="1">Multi-pass membrane protein</topology>
    </subcellularLocation>
</comment>
<dbReference type="InterPro" id="IPR000715">
    <property type="entry name" value="Glycosyl_transferase_4"/>
</dbReference>
<feature type="transmembrane region" description="Helical" evidence="8">
    <location>
        <begin position="160"/>
        <end position="180"/>
    </location>
</feature>
<dbReference type="EC" id="2.7.8.33" evidence="10"/>
<feature type="transmembrane region" description="Helical" evidence="8">
    <location>
        <begin position="241"/>
        <end position="260"/>
    </location>
</feature>
<feature type="transmembrane region" description="Helical" evidence="8">
    <location>
        <begin position="309"/>
        <end position="327"/>
    </location>
</feature>
<keyword evidence="7" id="KW-0460">Magnesium</keyword>
<keyword evidence="7" id="KW-0479">Metal-binding</keyword>
<keyword evidence="9" id="KW-0732">Signal</keyword>
<feature type="binding site" evidence="7">
    <location>
        <position position="215"/>
    </location>
    <ligand>
        <name>Mg(2+)</name>
        <dbReference type="ChEBI" id="CHEBI:18420"/>
    </ligand>
</feature>
<evidence type="ECO:0000256" key="7">
    <source>
        <dbReference type="PIRSR" id="PIRSR600715-1"/>
    </source>
</evidence>
<accession>A0A3P4B339</accession>
<feature type="binding site" evidence="7">
    <location>
        <position position="155"/>
    </location>
    <ligand>
        <name>Mg(2+)</name>
        <dbReference type="ChEBI" id="CHEBI:18420"/>
    </ligand>
</feature>
<dbReference type="GO" id="GO:0036380">
    <property type="term" value="F:UDP-N-acetylglucosamine-undecaprenyl-phosphate N-acetylglucosaminephosphotransferase activity"/>
    <property type="evidence" value="ECO:0007669"/>
    <property type="project" value="UniProtKB-EC"/>
</dbReference>
<dbReference type="PANTHER" id="PTHR22926:SF3">
    <property type="entry name" value="UNDECAPRENYL-PHOSPHATE ALPHA-N-ACETYLGLUCOSAMINYL 1-PHOSPHATE TRANSFERASE"/>
    <property type="match status" value="1"/>
</dbReference>
<sequence>MFNFACSFVISLLATALVMQAGRYSRAAIDLDMDGAQRFHARPVPRIGGIGLVVACSTATAALAYWDPFLASLLAILLFCSAMVFVAGLAEDLTKQVRPAIRLASAFASAGLAAALLQACITRVGIAGLDAYLALPLVGALAAVLCTAALVNAVNIIDGFNGLAGVTSLAMSGSLAYVALQVNDPFVLAGALILCGALLGFLVWNYPRGLVFLGDGGAYFVGFMLAQLGILLVARNPQVSAWYPALLFIYPIFETAFSIYRKKLVRGISPSIPDGMHLHMLIYKRVIRWMAPGHDTVLQTRRNAATSPYLWGLSLLSIVPATLGWQYGSLLAAFLALFIAAYLWLYTAIVRFRTPKWMVLRGTKVSQSYHT</sequence>
<evidence type="ECO:0000256" key="3">
    <source>
        <dbReference type="ARBA" id="ARBA00022679"/>
    </source>
</evidence>
<feature type="signal peptide" evidence="9">
    <location>
        <begin position="1"/>
        <end position="21"/>
    </location>
</feature>
<protein>
    <submittedName>
        <fullName evidence="10">Putative undecaprenyl-phosphate N-acetylglucosaminyl 1-phosphate transferase</fullName>
        <ecNumber evidence="10">2.7.8.33</ecNumber>
    </submittedName>
</protein>
<dbReference type="GO" id="GO:0044038">
    <property type="term" value="P:cell wall macromolecule biosynthetic process"/>
    <property type="evidence" value="ECO:0007669"/>
    <property type="project" value="TreeGrafter"/>
</dbReference>
<dbReference type="AlphaFoldDB" id="A0A3P4B339"/>
<feature type="transmembrane region" description="Helical" evidence="8">
    <location>
        <begin position="69"/>
        <end position="89"/>
    </location>
</feature>
<dbReference type="GO" id="GO:0005886">
    <property type="term" value="C:plasma membrane"/>
    <property type="evidence" value="ECO:0007669"/>
    <property type="project" value="UniProtKB-SubCell"/>
</dbReference>
<evidence type="ECO:0000256" key="2">
    <source>
        <dbReference type="ARBA" id="ARBA00022475"/>
    </source>
</evidence>
<keyword evidence="6 8" id="KW-0472">Membrane</keyword>
<proteinExistence type="predicted"/>
<feature type="transmembrane region" description="Helical" evidence="8">
    <location>
        <begin position="186"/>
        <end position="204"/>
    </location>
</feature>
<organism evidence="10 11">
    <name type="scientific">Pigmentiphaga humi</name>
    <dbReference type="NCBI Taxonomy" id="2478468"/>
    <lineage>
        <taxon>Bacteria</taxon>
        <taxon>Pseudomonadati</taxon>
        <taxon>Pseudomonadota</taxon>
        <taxon>Betaproteobacteria</taxon>
        <taxon>Burkholderiales</taxon>
        <taxon>Alcaligenaceae</taxon>
        <taxon>Pigmentiphaga</taxon>
    </lineage>
</organism>
<keyword evidence="11" id="KW-1185">Reference proteome</keyword>
<keyword evidence="2" id="KW-1003">Cell membrane</keyword>
<evidence type="ECO:0000256" key="9">
    <source>
        <dbReference type="SAM" id="SignalP"/>
    </source>
</evidence>
<dbReference type="OrthoDB" id="9783652at2"/>
<dbReference type="RefSeq" id="WP_124079630.1">
    <property type="nucleotide sequence ID" value="NZ_UWPJ01000017.1"/>
</dbReference>
<evidence type="ECO:0000313" key="10">
    <source>
        <dbReference type="EMBL" id="VCU70120.1"/>
    </source>
</evidence>
<dbReference type="CDD" id="cd06912">
    <property type="entry name" value="GT_MraY_like"/>
    <property type="match status" value="1"/>
</dbReference>
<evidence type="ECO:0000256" key="4">
    <source>
        <dbReference type="ARBA" id="ARBA00022692"/>
    </source>
</evidence>
<keyword evidence="4 8" id="KW-0812">Transmembrane</keyword>
<evidence type="ECO:0000256" key="8">
    <source>
        <dbReference type="SAM" id="Phobius"/>
    </source>
</evidence>
<dbReference type="PANTHER" id="PTHR22926">
    <property type="entry name" value="PHOSPHO-N-ACETYLMURAMOYL-PENTAPEPTIDE-TRANSFERASE"/>
    <property type="match status" value="1"/>
</dbReference>
<feature type="transmembrane region" description="Helical" evidence="8">
    <location>
        <begin position="132"/>
        <end position="153"/>
    </location>
</feature>
<dbReference type="GO" id="GO:0046872">
    <property type="term" value="F:metal ion binding"/>
    <property type="evidence" value="ECO:0007669"/>
    <property type="project" value="UniProtKB-KW"/>
</dbReference>
<comment type="cofactor">
    <cofactor evidence="7">
        <name>Mg(2+)</name>
        <dbReference type="ChEBI" id="CHEBI:18420"/>
    </cofactor>
</comment>
<dbReference type="EMBL" id="UWPJ01000017">
    <property type="protein sequence ID" value="VCU70120.1"/>
    <property type="molecule type" value="Genomic_DNA"/>
</dbReference>
<evidence type="ECO:0000256" key="6">
    <source>
        <dbReference type="ARBA" id="ARBA00023136"/>
    </source>
</evidence>
<dbReference type="Pfam" id="PF00953">
    <property type="entry name" value="Glycos_transf_4"/>
    <property type="match status" value="1"/>
</dbReference>
<reference evidence="10 11" key="1">
    <citation type="submission" date="2018-10" db="EMBL/GenBank/DDBJ databases">
        <authorList>
            <person name="Criscuolo A."/>
        </authorList>
    </citation>
    <scope>NUCLEOTIDE SEQUENCE [LARGE SCALE GENOMIC DNA]</scope>
    <source>
        <strain evidence="10">DnA1</strain>
    </source>
</reference>
<evidence type="ECO:0000256" key="1">
    <source>
        <dbReference type="ARBA" id="ARBA00004651"/>
    </source>
</evidence>
<feature type="chain" id="PRO_5018128107" evidence="9">
    <location>
        <begin position="22"/>
        <end position="371"/>
    </location>
</feature>
<dbReference type="GO" id="GO:0071555">
    <property type="term" value="P:cell wall organization"/>
    <property type="evidence" value="ECO:0007669"/>
    <property type="project" value="TreeGrafter"/>
</dbReference>
<gene>
    <name evidence="10" type="primary">tagO</name>
    <name evidence="10" type="ORF">PIGHUM_02187</name>
</gene>